<dbReference type="GO" id="GO:0006508">
    <property type="term" value="P:proteolysis"/>
    <property type="evidence" value="ECO:0007669"/>
    <property type="project" value="UniProtKB-KW"/>
</dbReference>
<keyword evidence="4 5" id="KW-0720">Serine protease</keyword>
<dbReference type="Gene3D" id="3.40.50.200">
    <property type="entry name" value="Peptidase S8/S53 domain"/>
    <property type="match status" value="1"/>
</dbReference>
<evidence type="ECO:0000256" key="3">
    <source>
        <dbReference type="ARBA" id="ARBA00022801"/>
    </source>
</evidence>
<dbReference type="PROSITE" id="PS51892">
    <property type="entry name" value="SUBTILASE"/>
    <property type="match status" value="1"/>
</dbReference>
<dbReference type="Pfam" id="PF00082">
    <property type="entry name" value="Peptidase_S8"/>
    <property type="match status" value="1"/>
</dbReference>
<keyword evidence="7" id="KW-0472">Membrane</keyword>
<dbReference type="InterPro" id="IPR000209">
    <property type="entry name" value="Peptidase_S8/S53_dom"/>
</dbReference>
<dbReference type="PROSITE" id="PS00137">
    <property type="entry name" value="SUBTILASE_HIS"/>
    <property type="match status" value="1"/>
</dbReference>
<gene>
    <name evidence="9" type="ORF">HGA03_01675</name>
</gene>
<reference evidence="9 10" key="1">
    <citation type="submission" date="2020-04" db="EMBL/GenBank/DDBJ databases">
        <title>MicrobeNet Type strains.</title>
        <authorList>
            <person name="Nicholson A.C."/>
        </authorList>
    </citation>
    <scope>NUCLEOTIDE SEQUENCE [LARGE SCALE GENOMIC DNA]</scope>
    <source>
        <strain evidence="9 10">ATCC BAA-788</strain>
    </source>
</reference>
<keyword evidence="7" id="KW-0812">Transmembrane</keyword>
<feature type="region of interest" description="Disordered" evidence="6">
    <location>
        <begin position="385"/>
        <end position="405"/>
    </location>
</feature>
<dbReference type="PRINTS" id="PR00723">
    <property type="entry name" value="SUBTILISIN"/>
</dbReference>
<dbReference type="PANTHER" id="PTHR43806">
    <property type="entry name" value="PEPTIDASE S8"/>
    <property type="match status" value="1"/>
</dbReference>
<evidence type="ECO:0000256" key="6">
    <source>
        <dbReference type="SAM" id="MobiDB-lite"/>
    </source>
</evidence>
<dbReference type="EMBL" id="JAAXOX010000001">
    <property type="protein sequence ID" value="NKY21370.1"/>
    <property type="molecule type" value="Genomic_DNA"/>
</dbReference>
<evidence type="ECO:0000256" key="4">
    <source>
        <dbReference type="ARBA" id="ARBA00022825"/>
    </source>
</evidence>
<dbReference type="Proteomes" id="UP000581206">
    <property type="component" value="Unassembled WGS sequence"/>
</dbReference>
<keyword evidence="7" id="KW-1133">Transmembrane helix</keyword>
<dbReference type="InterPro" id="IPR036852">
    <property type="entry name" value="Peptidase_S8/S53_dom_sf"/>
</dbReference>
<dbReference type="RefSeq" id="WP_168628470.1">
    <property type="nucleotide sequence ID" value="NZ_JAAXOX010000001.1"/>
</dbReference>
<feature type="transmembrane region" description="Helical" evidence="7">
    <location>
        <begin position="420"/>
        <end position="440"/>
    </location>
</feature>
<feature type="region of interest" description="Disordered" evidence="6">
    <location>
        <begin position="446"/>
        <end position="474"/>
    </location>
</feature>
<feature type="compositionally biased region" description="Pro residues" evidence="6">
    <location>
        <begin position="451"/>
        <end position="462"/>
    </location>
</feature>
<proteinExistence type="inferred from homology"/>
<dbReference type="InterPro" id="IPR022398">
    <property type="entry name" value="Peptidase_S8_His-AS"/>
</dbReference>
<feature type="active site" description="Charge relay system" evidence="5">
    <location>
        <position position="111"/>
    </location>
</feature>
<feature type="domain" description="Peptidase S8/S53" evidence="8">
    <location>
        <begin position="56"/>
        <end position="334"/>
    </location>
</feature>
<dbReference type="PROSITE" id="PS51257">
    <property type="entry name" value="PROKAR_LIPOPROTEIN"/>
    <property type="match status" value="1"/>
</dbReference>
<protein>
    <submittedName>
        <fullName evidence="9">S8 family serine peptidase</fullName>
    </submittedName>
</protein>
<evidence type="ECO:0000256" key="2">
    <source>
        <dbReference type="ARBA" id="ARBA00022670"/>
    </source>
</evidence>
<evidence type="ECO:0000256" key="1">
    <source>
        <dbReference type="ARBA" id="ARBA00011073"/>
    </source>
</evidence>
<sequence length="474" mass="48259">MRAVMRGAARVIGIVVGLALVACVGAGSAWADSPQDGLWWVEAMGLPEVHAQGATGAGVTIAVIDGGINTAVPTLKGANVRVREPSFCAPEDTPGQYLPADYSDYDRDSSHGTSVTSMLVGNGRGSDGELGTPGIAPDSSVVLYAARIGQDCGSQVAGGGEADPMAAAIVQAVDDGADIISMSLIGGSALDLAEARAYALSRGVIVVQGMINEVTRGPSVTNRLTEGLNGVVLVQSVGPDREPSTEGARLAGEGVTVMAPGAQILVVGDQTTQSWNSWEISGGSSLATPLVAGMLADTWSVFPEATGNQLLQSLIRNTGSEEHELTYDPVYGYGLASVHRMVQVDPTQYPDVNPLIEADGYNEFDYTAQEIAEAERPSWAPPLVQDAGAGEPVATATPSAGSGVPPVVAEPEGAGVATGVWIGAGAGVVGVLVVAAVLIARRRPTVATGPVDPPGWGGPPPVSSGVDRRTDEPR</sequence>
<dbReference type="AlphaFoldDB" id="A0A7X6QXS2"/>
<comment type="similarity">
    <text evidence="1 5">Belongs to the peptidase S8 family.</text>
</comment>
<dbReference type="InterPro" id="IPR050131">
    <property type="entry name" value="Peptidase_S8_subtilisin-like"/>
</dbReference>
<keyword evidence="2 5" id="KW-0645">Protease</keyword>
<keyword evidence="3 5" id="KW-0378">Hydrolase</keyword>
<dbReference type="SUPFAM" id="SSF52743">
    <property type="entry name" value="Subtilisin-like"/>
    <property type="match status" value="1"/>
</dbReference>
<keyword evidence="10" id="KW-1185">Reference proteome</keyword>
<dbReference type="GO" id="GO:0004252">
    <property type="term" value="F:serine-type endopeptidase activity"/>
    <property type="evidence" value="ECO:0007669"/>
    <property type="project" value="UniProtKB-UniRule"/>
</dbReference>
<dbReference type="InterPro" id="IPR015500">
    <property type="entry name" value="Peptidase_S8_subtilisin-rel"/>
</dbReference>
<dbReference type="PANTHER" id="PTHR43806:SF11">
    <property type="entry name" value="CEREVISIN-RELATED"/>
    <property type="match status" value="1"/>
</dbReference>
<evidence type="ECO:0000313" key="9">
    <source>
        <dbReference type="EMBL" id="NKY21370.1"/>
    </source>
</evidence>
<evidence type="ECO:0000313" key="10">
    <source>
        <dbReference type="Proteomes" id="UP000581206"/>
    </source>
</evidence>
<comment type="caution">
    <text evidence="9">The sequence shown here is derived from an EMBL/GenBank/DDBJ whole genome shotgun (WGS) entry which is preliminary data.</text>
</comment>
<organism evidence="9 10">
    <name type="scientific">Cellulomonas denverensis</name>
    <dbReference type="NCBI Taxonomy" id="264297"/>
    <lineage>
        <taxon>Bacteria</taxon>
        <taxon>Bacillati</taxon>
        <taxon>Actinomycetota</taxon>
        <taxon>Actinomycetes</taxon>
        <taxon>Micrococcales</taxon>
        <taxon>Cellulomonadaceae</taxon>
        <taxon>Cellulomonas</taxon>
    </lineage>
</organism>
<evidence type="ECO:0000256" key="7">
    <source>
        <dbReference type="SAM" id="Phobius"/>
    </source>
</evidence>
<name>A0A7X6QXS2_9CELL</name>
<evidence type="ECO:0000256" key="5">
    <source>
        <dbReference type="PROSITE-ProRule" id="PRU01240"/>
    </source>
</evidence>
<feature type="active site" description="Charge relay system" evidence="5">
    <location>
        <position position="285"/>
    </location>
</feature>
<evidence type="ECO:0000259" key="8">
    <source>
        <dbReference type="Pfam" id="PF00082"/>
    </source>
</evidence>
<accession>A0A7X6QXS2</accession>
<feature type="active site" description="Charge relay system" evidence="5">
    <location>
        <position position="65"/>
    </location>
</feature>